<dbReference type="eggNOG" id="COG0457">
    <property type="taxonomic scope" value="Bacteria"/>
</dbReference>
<proteinExistence type="predicted"/>
<dbReference type="Pfam" id="PF13174">
    <property type="entry name" value="TPR_6"/>
    <property type="match status" value="1"/>
</dbReference>
<dbReference type="InterPro" id="IPR019734">
    <property type="entry name" value="TPR_rpt"/>
</dbReference>
<name>A8ZWZ8_DESOH</name>
<evidence type="ECO:0000256" key="1">
    <source>
        <dbReference type="PROSITE-ProRule" id="PRU00339"/>
    </source>
</evidence>
<dbReference type="Gene3D" id="1.25.40.10">
    <property type="entry name" value="Tetratricopeptide repeat domain"/>
    <property type="match status" value="1"/>
</dbReference>
<dbReference type="InterPro" id="IPR011990">
    <property type="entry name" value="TPR-like_helical_dom_sf"/>
</dbReference>
<organism evidence="2 3">
    <name type="scientific">Desulfosudis oleivorans (strain DSM 6200 / JCM 39069 / Hxd3)</name>
    <name type="common">Desulfococcus oleovorans</name>
    <dbReference type="NCBI Taxonomy" id="96561"/>
    <lineage>
        <taxon>Bacteria</taxon>
        <taxon>Pseudomonadati</taxon>
        <taxon>Thermodesulfobacteriota</taxon>
        <taxon>Desulfobacteria</taxon>
        <taxon>Desulfobacterales</taxon>
        <taxon>Desulfosudaceae</taxon>
        <taxon>Desulfosudis</taxon>
    </lineage>
</organism>
<keyword evidence="3" id="KW-1185">Reference proteome</keyword>
<keyword evidence="1" id="KW-0802">TPR repeat</keyword>
<sequence>MLAATFCTGIYIAGLLVIPAVAGEGPLTISADQQIGLGDHFFKSGEYDRAVTAYETFLYFFPDHEQTEYSRLQIARAFLKTGKTEAALERFEKIYSEGSGTQFQVEAGFMAARCYTALGMKDRALSMLSLVGETTEDPAVRERIFYETGWTWLEAFPVLTETEIAAAAANFEQIPVTAGKRLHVQAVLDALEQARHDDDGLLASMKSPGLAGTLAVMPGAGYLYCGRYHDALISFLFNGAMMLAAWEAFDEGHEALGAVLSVVELGFYGGSIYGSMSAVHKHNHRRTSIFMEGLRSISAGFVPAGEGVEVRVSFQQPF</sequence>
<feature type="repeat" description="TPR" evidence="1">
    <location>
        <begin position="31"/>
        <end position="64"/>
    </location>
</feature>
<evidence type="ECO:0000313" key="2">
    <source>
        <dbReference type="EMBL" id="ABW66854.1"/>
    </source>
</evidence>
<dbReference type="Proteomes" id="UP000008561">
    <property type="component" value="Chromosome"/>
</dbReference>
<dbReference type="KEGG" id="dol:Dole_1044"/>
<dbReference type="SUPFAM" id="SSF48452">
    <property type="entry name" value="TPR-like"/>
    <property type="match status" value="1"/>
</dbReference>
<gene>
    <name evidence="2" type="ordered locus">Dole_1044</name>
</gene>
<dbReference type="PROSITE" id="PS50005">
    <property type="entry name" value="TPR"/>
    <property type="match status" value="1"/>
</dbReference>
<protein>
    <recommendedName>
        <fullName evidence="4">Tetratricopeptide repeat protein</fullName>
    </recommendedName>
</protein>
<evidence type="ECO:0008006" key="4">
    <source>
        <dbReference type="Google" id="ProtNLM"/>
    </source>
</evidence>
<accession>A8ZWZ8</accession>
<dbReference type="STRING" id="96561.Dole_1044"/>
<dbReference type="EMBL" id="CP000859">
    <property type="protein sequence ID" value="ABW66854.1"/>
    <property type="molecule type" value="Genomic_DNA"/>
</dbReference>
<evidence type="ECO:0000313" key="3">
    <source>
        <dbReference type="Proteomes" id="UP000008561"/>
    </source>
</evidence>
<reference evidence="2 3" key="1">
    <citation type="submission" date="2007-10" db="EMBL/GenBank/DDBJ databases">
        <title>Complete sequence of Desulfococcus oleovorans Hxd3.</title>
        <authorList>
            <consortium name="US DOE Joint Genome Institute"/>
            <person name="Copeland A."/>
            <person name="Lucas S."/>
            <person name="Lapidus A."/>
            <person name="Barry K."/>
            <person name="Glavina del Rio T."/>
            <person name="Dalin E."/>
            <person name="Tice H."/>
            <person name="Pitluck S."/>
            <person name="Kiss H."/>
            <person name="Brettin T."/>
            <person name="Bruce D."/>
            <person name="Detter J.C."/>
            <person name="Han C."/>
            <person name="Schmutz J."/>
            <person name="Larimer F."/>
            <person name="Land M."/>
            <person name="Hauser L."/>
            <person name="Kyrpides N."/>
            <person name="Kim E."/>
            <person name="Wawrik B."/>
            <person name="Richardson P."/>
        </authorList>
    </citation>
    <scope>NUCLEOTIDE SEQUENCE [LARGE SCALE GENOMIC DNA]</scope>
    <source>
        <strain evidence="3">DSM 6200 / JCM 39069 / Hxd3</strain>
    </source>
</reference>
<dbReference type="AlphaFoldDB" id="A8ZWZ8"/>
<dbReference type="HOGENOM" id="CLU_069089_0_0_7"/>